<dbReference type="GO" id="GO:0016887">
    <property type="term" value="F:ATP hydrolysis activity"/>
    <property type="evidence" value="ECO:0007669"/>
    <property type="project" value="InterPro"/>
</dbReference>
<keyword evidence="9" id="KW-0406">Ion transport</keyword>
<sequence length="343" mass="36608">MSSTLKISNLTKAFGGQTVLRNLSIEIAPKEFVSVLGSSGSGKTTLLRLIAGFDTPNSGEISISGKKMAADGVFVAAQARKVGYVPQDAALFPHLNVFENIAFGLKNMSKEAKASRVKALLELVQMSAFETSDSSSLSGGQKHRVALARALAPEPELVLLDEPFSALDAELRGRIRDDVREVLDKTGSTTILVTHDQEEALSIADRVALLRDGNFAQIGNPREIYSSPVDLGVATFLGDSVIVPGVIEAGKVVTTLGKLTPLNSSAEGSRGKVAIRPENFYLQPDLNGDSTVIGRQFFGHDAVVDVQTPQQLIRARSSGPFAPEIGMKVTVWVRGAVNFYPES</sequence>
<dbReference type="SUPFAM" id="SSF50331">
    <property type="entry name" value="MOP-like"/>
    <property type="match status" value="1"/>
</dbReference>
<evidence type="ECO:0000256" key="2">
    <source>
        <dbReference type="ARBA" id="ARBA00022475"/>
    </source>
</evidence>
<feature type="domain" description="ABC transporter" evidence="11">
    <location>
        <begin position="5"/>
        <end position="237"/>
    </location>
</feature>
<dbReference type="GO" id="GO:0005524">
    <property type="term" value="F:ATP binding"/>
    <property type="evidence" value="ECO:0007669"/>
    <property type="project" value="UniProtKB-KW"/>
</dbReference>
<keyword evidence="2" id="KW-1003">Cell membrane</keyword>
<reference evidence="12" key="1">
    <citation type="submission" date="2020-05" db="EMBL/GenBank/DDBJ databases">
        <authorList>
            <person name="Chiriac C."/>
            <person name="Salcher M."/>
            <person name="Ghai R."/>
            <person name="Kavagutti S V."/>
        </authorList>
    </citation>
    <scope>NUCLEOTIDE SEQUENCE</scope>
</reference>
<dbReference type="GO" id="GO:0016020">
    <property type="term" value="C:membrane"/>
    <property type="evidence" value="ECO:0007669"/>
    <property type="project" value="InterPro"/>
</dbReference>
<dbReference type="FunFam" id="3.40.50.300:FF:000425">
    <property type="entry name" value="Probable ABC transporter, ATP-binding subunit"/>
    <property type="match status" value="1"/>
</dbReference>
<keyword evidence="5" id="KW-0547">Nucleotide-binding</keyword>
<keyword evidence="10" id="KW-0472">Membrane</keyword>
<evidence type="ECO:0000256" key="8">
    <source>
        <dbReference type="ARBA" id="ARBA00023004"/>
    </source>
</evidence>
<dbReference type="InterPro" id="IPR003439">
    <property type="entry name" value="ABC_transporter-like_ATP-bd"/>
</dbReference>
<organism evidence="12">
    <name type="scientific">freshwater metagenome</name>
    <dbReference type="NCBI Taxonomy" id="449393"/>
    <lineage>
        <taxon>unclassified sequences</taxon>
        <taxon>metagenomes</taxon>
        <taxon>ecological metagenomes</taxon>
    </lineage>
</organism>
<dbReference type="InterPro" id="IPR015853">
    <property type="entry name" value="ABC_transpr_FbpC"/>
</dbReference>
<evidence type="ECO:0000256" key="9">
    <source>
        <dbReference type="ARBA" id="ARBA00023065"/>
    </source>
</evidence>
<dbReference type="PANTHER" id="PTHR42781">
    <property type="entry name" value="SPERMIDINE/PUTRESCINE IMPORT ATP-BINDING PROTEIN POTA"/>
    <property type="match status" value="1"/>
</dbReference>
<dbReference type="Pfam" id="PF00005">
    <property type="entry name" value="ABC_tran"/>
    <property type="match status" value="1"/>
</dbReference>
<evidence type="ECO:0000313" key="12">
    <source>
        <dbReference type="EMBL" id="CAB4555219.1"/>
    </source>
</evidence>
<evidence type="ECO:0000256" key="1">
    <source>
        <dbReference type="ARBA" id="ARBA00022448"/>
    </source>
</evidence>
<evidence type="ECO:0000256" key="4">
    <source>
        <dbReference type="ARBA" id="ARBA00022519"/>
    </source>
</evidence>
<dbReference type="InterPro" id="IPR008995">
    <property type="entry name" value="Mo/tungstate-bd_C_term_dom"/>
</dbReference>
<dbReference type="CDD" id="cd03259">
    <property type="entry name" value="ABC_Carb_Solutes_like"/>
    <property type="match status" value="1"/>
</dbReference>
<proteinExistence type="predicted"/>
<keyword evidence="1" id="KW-0813">Transport</keyword>
<dbReference type="InterPro" id="IPR027417">
    <property type="entry name" value="P-loop_NTPase"/>
</dbReference>
<gene>
    <name evidence="12" type="ORF">UFOPK1537_00573</name>
</gene>
<dbReference type="SUPFAM" id="SSF52540">
    <property type="entry name" value="P-loop containing nucleoside triphosphate hydrolases"/>
    <property type="match status" value="1"/>
</dbReference>
<name>A0A6J6CXS5_9ZZZZ</name>
<dbReference type="PANTHER" id="PTHR42781:SF5">
    <property type="entry name" value="PUTRESCINE TRANSPORT ATP-BINDING PROTEIN POTG"/>
    <property type="match status" value="1"/>
</dbReference>
<keyword evidence="3" id="KW-0410">Iron transport</keyword>
<keyword evidence="6" id="KW-0067">ATP-binding</keyword>
<dbReference type="InterPro" id="IPR050093">
    <property type="entry name" value="ABC_SmlMolc_Importer"/>
</dbReference>
<keyword evidence="7" id="KW-1278">Translocase</keyword>
<dbReference type="SMART" id="SM00382">
    <property type="entry name" value="AAA"/>
    <property type="match status" value="1"/>
</dbReference>
<evidence type="ECO:0000256" key="10">
    <source>
        <dbReference type="ARBA" id="ARBA00023136"/>
    </source>
</evidence>
<keyword evidence="8" id="KW-0408">Iron</keyword>
<evidence type="ECO:0000256" key="7">
    <source>
        <dbReference type="ARBA" id="ARBA00022967"/>
    </source>
</evidence>
<evidence type="ECO:0000259" key="11">
    <source>
        <dbReference type="PROSITE" id="PS50893"/>
    </source>
</evidence>
<accession>A0A6J6CXS5</accession>
<dbReference type="EMBL" id="CAEZSX010000076">
    <property type="protein sequence ID" value="CAB4555219.1"/>
    <property type="molecule type" value="Genomic_DNA"/>
</dbReference>
<evidence type="ECO:0000256" key="6">
    <source>
        <dbReference type="ARBA" id="ARBA00022840"/>
    </source>
</evidence>
<dbReference type="GO" id="GO:0015408">
    <property type="term" value="F:ABC-type ferric iron transporter activity"/>
    <property type="evidence" value="ECO:0007669"/>
    <property type="project" value="InterPro"/>
</dbReference>
<dbReference type="PROSITE" id="PS50893">
    <property type="entry name" value="ABC_TRANSPORTER_2"/>
    <property type="match status" value="1"/>
</dbReference>
<evidence type="ECO:0000256" key="3">
    <source>
        <dbReference type="ARBA" id="ARBA00022496"/>
    </source>
</evidence>
<dbReference type="AlphaFoldDB" id="A0A6J6CXS5"/>
<dbReference type="Gene3D" id="3.40.50.300">
    <property type="entry name" value="P-loop containing nucleotide triphosphate hydrolases"/>
    <property type="match status" value="1"/>
</dbReference>
<protein>
    <submittedName>
        <fullName evidence="12">Unannotated protein</fullName>
    </submittedName>
</protein>
<evidence type="ECO:0000256" key="5">
    <source>
        <dbReference type="ARBA" id="ARBA00022741"/>
    </source>
</evidence>
<keyword evidence="4" id="KW-0997">Cell inner membrane</keyword>
<dbReference type="InterPro" id="IPR003593">
    <property type="entry name" value="AAA+_ATPase"/>
</dbReference>